<comment type="similarity">
    <text evidence="3">Belongs to the cytochrome P450 family.</text>
</comment>
<evidence type="ECO:0000256" key="1">
    <source>
        <dbReference type="ARBA" id="ARBA00001971"/>
    </source>
</evidence>
<sequence>MSFSFSWGWISIVIVILSWVLHALRKKRNNKSLISLPPGPKGLPILGNLLMLGEFPHRDLHRLSEEHGSIMYLRLGFIPTIVVSSPEAAELFLKTYDLIFASRPFNEAANHISYEQKGLSFTEYGPYWRNVRKLCTLELLSTLKIESFKDMRREELGSFIESLKEASRAKLEVNLSAKVLALSTDMSCLMVFGKKHIHNDNKKGFHAVVQEGMQLAARFNIADYIPYIGSLDIQGLTKRMKAVSKVFDDMFEKIIDEHVDAGDKGHQRDFVDVMLSFMESKEYEFQFDRSNIKAIILDMLVGSMDTSSTAIEWAFAELLKHPNVMKKVQQELERVVGLDRLVEESDLMSLEYLEMVVKESLRLHPVAPLLIPHESTEDCTVNGYHIPRKSRIIVNSWALGRDPKVWDDPEKFIPESVCIQEDACPQTNSVALHTGKLGKFQAKVADY</sequence>
<dbReference type="GO" id="GO:0016705">
    <property type="term" value="F:oxidoreductase activity, acting on paired donors, with incorporation or reduction of molecular oxygen"/>
    <property type="evidence" value="ECO:0007669"/>
    <property type="project" value="InterPro"/>
</dbReference>
<dbReference type="GO" id="GO:0005506">
    <property type="term" value="F:iron ion binding"/>
    <property type="evidence" value="ECO:0007669"/>
    <property type="project" value="InterPro"/>
</dbReference>
<dbReference type="PRINTS" id="PR00463">
    <property type="entry name" value="EP450I"/>
</dbReference>
<comment type="caution">
    <text evidence="11">The sequence shown here is derived from an EMBL/GenBank/DDBJ whole genome shotgun (WGS) entry which is preliminary data.</text>
</comment>
<evidence type="ECO:0000256" key="9">
    <source>
        <dbReference type="ARBA" id="ARBA00023136"/>
    </source>
</evidence>
<dbReference type="GO" id="GO:0020037">
    <property type="term" value="F:heme binding"/>
    <property type="evidence" value="ECO:0007669"/>
    <property type="project" value="InterPro"/>
</dbReference>
<keyword evidence="7" id="KW-0408">Iron</keyword>
<keyword evidence="6" id="KW-0560">Oxidoreductase</keyword>
<evidence type="ECO:0000256" key="3">
    <source>
        <dbReference type="ARBA" id="ARBA00010617"/>
    </source>
</evidence>
<dbReference type="Gene3D" id="1.10.630.10">
    <property type="entry name" value="Cytochrome P450"/>
    <property type="match status" value="1"/>
</dbReference>
<keyword evidence="5" id="KW-0479">Metal-binding</keyword>
<reference evidence="11 12" key="1">
    <citation type="submission" date="2020-06" db="EMBL/GenBank/DDBJ databases">
        <title>Transcriptomic and genomic resources for Thalictrum thalictroides and T. hernandezii: Facilitating candidate gene discovery in an emerging model plant lineage.</title>
        <authorList>
            <person name="Arias T."/>
            <person name="Riano-Pachon D.M."/>
            <person name="Di Stilio V.S."/>
        </authorList>
    </citation>
    <scope>NUCLEOTIDE SEQUENCE [LARGE SCALE GENOMIC DNA]</scope>
    <source>
        <strain evidence="12">cv. WT478/WT964</strain>
        <tissue evidence="11">Leaves</tissue>
    </source>
</reference>
<keyword evidence="8" id="KW-0503">Monooxygenase</keyword>
<evidence type="ECO:0000256" key="2">
    <source>
        <dbReference type="ARBA" id="ARBA00004370"/>
    </source>
</evidence>
<dbReference type="Proteomes" id="UP000554482">
    <property type="component" value="Unassembled WGS sequence"/>
</dbReference>
<comment type="subcellular location">
    <subcellularLocation>
        <location evidence="2">Membrane</location>
    </subcellularLocation>
</comment>
<dbReference type="AlphaFoldDB" id="A0A7J6W163"/>
<comment type="cofactor">
    <cofactor evidence="1">
        <name>heme</name>
        <dbReference type="ChEBI" id="CHEBI:30413"/>
    </cofactor>
</comment>
<evidence type="ECO:0000256" key="6">
    <source>
        <dbReference type="ARBA" id="ARBA00023002"/>
    </source>
</evidence>
<evidence type="ECO:0000256" key="8">
    <source>
        <dbReference type="ARBA" id="ARBA00023033"/>
    </source>
</evidence>
<dbReference type="PANTHER" id="PTHR47943">
    <property type="entry name" value="CYTOCHROME P450 93A3-LIKE"/>
    <property type="match status" value="1"/>
</dbReference>
<evidence type="ECO:0000256" key="7">
    <source>
        <dbReference type="ARBA" id="ARBA00023004"/>
    </source>
</evidence>
<dbReference type="InterPro" id="IPR001128">
    <property type="entry name" value="Cyt_P450"/>
</dbReference>
<dbReference type="PANTHER" id="PTHR47943:SF2">
    <property type="entry name" value="CYTOCHROME P450"/>
    <property type="match status" value="1"/>
</dbReference>
<dbReference type="SUPFAM" id="SSF48264">
    <property type="entry name" value="Cytochrome P450"/>
    <property type="match status" value="1"/>
</dbReference>
<keyword evidence="10" id="KW-1133">Transmembrane helix</keyword>
<gene>
    <name evidence="11" type="ORF">FRX31_020127</name>
</gene>
<keyword evidence="4" id="KW-0349">Heme</keyword>
<proteinExistence type="inferred from homology"/>
<evidence type="ECO:0000313" key="12">
    <source>
        <dbReference type="Proteomes" id="UP000554482"/>
    </source>
</evidence>
<dbReference type="GO" id="GO:0004497">
    <property type="term" value="F:monooxygenase activity"/>
    <property type="evidence" value="ECO:0007669"/>
    <property type="project" value="UniProtKB-KW"/>
</dbReference>
<evidence type="ECO:0000256" key="10">
    <source>
        <dbReference type="SAM" id="Phobius"/>
    </source>
</evidence>
<organism evidence="11 12">
    <name type="scientific">Thalictrum thalictroides</name>
    <name type="common">Rue-anemone</name>
    <name type="synonym">Anemone thalictroides</name>
    <dbReference type="NCBI Taxonomy" id="46969"/>
    <lineage>
        <taxon>Eukaryota</taxon>
        <taxon>Viridiplantae</taxon>
        <taxon>Streptophyta</taxon>
        <taxon>Embryophyta</taxon>
        <taxon>Tracheophyta</taxon>
        <taxon>Spermatophyta</taxon>
        <taxon>Magnoliopsida</taxon>
        <taxon>Ranunculales</taxon>
        <taxon>Ranunculaceae</taxon>
        <taxon>Thalictroideae</taxon>
        <taxon>Thalictrum</taxon>
    </lineage>
</organism>
<feature type="transmembrane region" description="Helical" evidence="10">
    <location>
        <begin position="6"/>
        <end position="24"/>
    </location>
</feature>
<dbReference type="Pfam" id="PF00067">
    <property type="entry name" value="p450"/>
    <property type="match status" value="1"/>
</dbReference>
<accession>A0A7J6W163</accession>
<protein>
    <submittedName>
        <fullName evidence="11">Cytochrome p450</fullName>
    </submittedName>
</protein>
<evidence type="ECO:0000313" key="11">
    <source>
        <dbReference type="EMBL" id="KAF5190282.1"/>
    </source>
</evidence>
<dbReference type="OrthoDB" id="2789670at2759"/>
<dbReference type="InterPro" id="IPR002401">
    <property type="entry name" value="Cyt_P450_E_grp-I"/>
</dbReference>
<keyword evidence="12" id="KW-1185">Reference proteome</keyword>
<dbReference type="InterPro" id="IPR036396">
    <property type="entry name" value="Cyt_P450_sf"/>
</dbReference>
<name>A0A7J6W163_THATH</name>
<dbReference type="GO" id="GO:0016020">
    <property type="term" value="C:membrane"/>
    <property type="evidence" value="ECO:0007669"/>
    <property type="project" value="UniProtKB-SubCell"/>
</dbReference>
<dbReference type="GO" id="GO:0044550">
    <property type="term" value="P:secondary metabolite biosynthetic process"/>
    <property type="evidence" value="ECO:0007669"/>
    <property type="project" value="UniProtKB-ARBA"/>
</dbReference>
<keyword evidence="10" id="KW-0812">Transmembrane</keyword>
<evidence type="ECO:0000256" key="4">
    <source>
        <dbReference type="ARBA" id="ARBA00022617"/>
    </source>
</evidence>
<keyword evidence="9 10" id="KW-0472">Membrane</keyword>
<evidence type="ECO:0000256" key="5">
    <source>
        <dbReference type="ARBA" id="ARBA00022723"/>
    </source>
</evidence>
<dbReference type="EMBL" id="JABWDY010024388">
    <property type="protein sequence ID" value="KAF5190282.1"/>
    <property type="molecule type" value="Genomic_DNA"/>
</dbReference>